<sequence>MKFSRVVTNVGNNKAVYRAYLENIPTGLRISVKPRTLTFTRKYQTRIFVVSVELEKEFLDVLWKFEILKQIRHANVYLCVHG</sequence>
<dbReference type="Gene3D" id="2.60.40.2310">
    <property type="match status" value="1"/>
</dbReference>
<gene>
    <name evidence="2" type="ORF">CFP56_010188</name>
</gene>
<evidence type="ECO:0000259" key="1">
    <source>
        <dbReference type="Pfam" id="PF17766"/>
    </source>
</evidence>
<feature type="domain" description="Subtilisin-like protease fibronectin type-III" evidence="1">
    <location>
        <begin position="2"/>
        <end position="56"/>
    </location>
</feature>
<dbReference type="Pfam" id="PF17766">
    <property type="entry name" value="fn3_6"/>
    <property type="match status" value="1"/>
</dbReference>
<evidence type="ECO:0000313" key="2">
    <source>
        <dbReference type="EMBL" id="KAK7844980.1"/>
    </source>
</evidence>
<dbReference type="EMBL" id="PKMF04000177">
    <property type="protein sequence ID" value="KAK7844980.1"/>
    <property type="molecule type" value="Genomic_DNA"/>
</dbReference>
<comment type="caution">
    <text evidence="2">The sequence shown here is derived from an EMBL/GenBank/DDBJ whole genome shotgun (WGS) entry which is preliminary data.</text>
</comment>
<dbReference type="InterPro" id="IPR041469">
    <property type="entry name" value="Subtilisin-like_FN3"/>
</dbReference>
<name>A0AAW0L170_QUESU</name>
<dbReference type="AlphaFoldDB" id="A0AAW0L170"/>
<proteinExistence type="predicted"/>
<organism evidence="2 3">
    <name type="scientific">Quercus suber</name>
    <name type="common">Cork oak</name>
    <dbReference type="NCBI Taxonomy" id="58331"/>
    <lineage>
        <taxon>Eukaryota</taxon>
        <taxon>Viridiplantae</taxon>
        <taxon>Streptophyta</taxon>
        <taxon>Embryophyta</taxon>
        <taxon>Tracheophyta</taxon>
        <taxon>Spermatophyta</taxon>
        <taxon>Magnoliopsida</taxon>
        <taxon>eudicotyledons</taxon>
        <taxon>Gunneridae</taxon>
        <taxon>Pentapetalae</taxon>
        <taxon>rosids</taxon>
        <taxon>fabids</taxon>
        <taxon>Fagales</taxon>
        <taxon>Fagaceae</taxon>
        <taxon>Quercus</taxon>
    </lineage>
</organism>
<reference evidence="2 3" key="1">
    <citation type="journal article" date="2018" name="Sci. Data">
        <title>The draft genome sequence of cork oak.</title>
        <authorList>
            <person name="Ramos A.M."/>
            <person name="Usie A."/>
            <person name="Barbosa P."/>
            <person name="Barros P.M."/>
            <person name="Capote T."/>
            <person name="Chaves I."/>
            <person name="Simoes F."/>
            <person name="Abreu I."/>
            <person name="Carrasquinho I."/>
            <person name="Faro C."/>
            <person name="Guimaraes J.B."/>
            <person name="Mendonca D."/>
            <person name="Nobrega F."/>
            <person name="Rodrigues L."/>
            <person name="Saibo N.J.M."/>
            <person name="Varela M.C."/>
            <person name="Egas C."/>
            <person name="Matos J."/>
            <person name="Miguel C.M."/>
            <person name="Oliveira M.M."/>
            <person name="Ricardo C.P."/>
            <person name="Goncalves S."/>
        </authorList>
    </citation>
    <scope>NUCLEOTIDE SEQUENCE [LARGE SCALE GENOMIC DNA]</scope>
    <source>
        <strain evidence="3">cv. HL8</strain>
    </source>
</reference>
<dbReference type="Proteomes" id="UP000237347">
    <property type="component" value="Unassembled WGS sequence"/>
</dbReference>
<evidence type="ECO:0000313" key="3">
    <source>
        <dbReference type="Proteomes" id="UP000237347"/>
    </source>
</evidence>
<protein>
    <recommendedName>
        <fullName evidence="1">Subtilisin-like protease fibronectin type-III domain-containing protein</fullName>
    </recommendedName>
</protein>
<keyword evidence="3" id="KW-1185">Reference proteome</keyword>
<accession>A0AAW0L170</accession>